<keyword evidence="2" id="KW-1185">Reference proteome</keyword>
<dbReference type="Proteomes" id="UP000317238">
    <property type="component" value="Unassembled WGS sequence"/>
</dbReference>
<sequence length="95" mass="10816">MWRSESTGHQGPLRAKIRQVDSQTYRAWFAGRFAKVVPFAYPATLTRVPGTSSMYQSQTRLPLLGTYRMNAVVTPHSFNASFTGRRDEGIFQMSR</sequence>
<protein>
    <submittedName>
        <fullName evidence="1">Uncharacterized protein</fullName>
    </submittedName>
</protein>
<name>A0A5C5Y9L2_9PLAN</name>
<dbReference type="EMBL" id="SJPL01000001">
    <property type="protein sequence ID" value="TWT70052.1"/>
    <property type="molecule type" value="Genomic_DNA"/>
</dbReference>
<gene>
    <name evidence="1" type="ORF">Pan14r_23500</name>
</gene>
<reference evidence="1 2" key="1">
    <citation type="submission" date="2019-02" db="EMBL/GenBank/DDBJ databases">
        <title>Deep-cultivation of Planctomycetes and their phenomic and genomic characterization uncovers novel biology.</title>
        <authorList>
            <person name="Wiegand S."/>
            <person name="Jogler M."/>
            <person name="Boedeker C."/>
            <person name="Pinto D."/>
            <person name="Vollmers J."/>
            <person name="Rivas-Marin E."/>
            <person name="Kohn T."/>
            <person name="Peeters S.H."/>
            <person name="Heuer A."/>
            <person name="Rast P."/>
            <person name="Oberbeckmann S."/>
            <person name="Bunk B."/>
            <person name="Jeske O."/>
            <person name="Meyerdierks A."/>
            <person name="Storesund J.E."/>
            <person name="Kallscheuer N."/>
            <person name="Luecker S."/>
            <person name="Lage O.M."/>
            <person name="Pohl T."/>
            <person name="Merkel B.J."/>
            <person name="Hornburger P."/>
            <person name="Mueller R.-W."/>
            <person name="Bruemmer F."/>
            <person name="Labrenz M."/>
            <person name="Spormann A.M."/>
            <person name="Op Den Camp H."/>
            <person name="Overmann J."/>
            <person name="Amann R."/>
            <person name="Jetten M.S.M."/>
            <person name="Mascher T."/>
            <person name="Medema M.H."/>
            <person name="Devos D.P."/>
            <person name="Kaster A.-K."/>
            <person name="Ovreas L."/>
            <person name="Rohde M."/>
            <person name="Galperin M.Y."/>
            <person name="Jogler C."/>
        </authorList>
    </citation>
    <scope>NUCLEOTIDE SEQUENCE [LARGE SCALE GENOMIC DNA]</scope>
    <source>
        <strain evidence="1 2">Pan14r</strain>
    </source>
</reference>
<dbReference type="AlphaFoldDB" id="A0A5C5Y9L2"/>
<organism evidence="1 2">
    <name type="scientific">Crateriforma conspicua</name>
    <dbReference type="NCBI Taxonomy" id="2527996"/>
    <lineage>
        <taxon>Bacteria</taxon>
        <taxon>Pseudomonadati</taxon>
        <taxon>Planctomycetota</taxon>
        <taxon>Planctomycetia</taxon>
        <taxon>Planctomycetales</taxon>
        <taxon>Planctomycetaceae</taxon>
        <taxon>Crateriforma</taxon>
    </lineage>
</organism>
<evidence type="ECO:0000313" key="2">
    <source>
        <dbReference type="Proteomes" id="UP000317238"/>
    </source>
</evidence>
<accession>A0A5C5Y9L2</accession>
<proteinExistence type="predicted"/>
<evidence type="ECO:0000313" key="1">
    <source>
        <dbReference type="EMBL" id="TWT70052.1"/>
    </source>
</evidence>
<comment type="caution">
    <text evidence="1">The sequence shown here is derived from an EMBL/GenBank/DDBJ whole genome shotgun (WGS) entry which is preliminary data.</text>
</comment>